<feature type="transmembrane region" description="Helical" evidence="5">
    <location>
        <begin position="62"/>
        <end position="80"/>
    </location>
</feature>
<dbReference type="InterPro" id="IPR000412">
    <property type="entry name" value="ABC_2_transport"/>
</dbReference>
<dbReference type="PRINTS" id="PR00164">
    <property type="entry name" value="ABC2TRNSPORT"/>
</dbReference>
<keyword evidence="8" id="KW-1185">Reference proteome</keyword>
<accession>A0ABT9YTB0</accession>
<protein>
    <recommendedName>
        <fullName evidence="5">Transport permease protein</fullName>
    </recommendedName>
</protein>
<dbReference type="EMBL" id="JAUSTM010000020">
    <property type="protein sequence ID" value="MDQ0223229.1"/>
    <property type="molecule type" value="Genomic_DNA"/>
</dbReference>
<keyword evidence="5" id="KW-0813">Transport</keyword>
<evidence type="ECO:0000256" key="3">
    <source>
        <dbReference type="ARBA" id="ARBA00022989"/>
    </source>
</evidence>
<dbReference type="PROSITE" id="PS51012">
    <property type="entry name" value="ABC_TM2"/>
    <property type="match status" value="1"/>
</dbReference>
<dbReference type="Proteomes" id="UP001223079">
    <property type="component" value="Unassembled WGS sequence"/>
</dbReference>
<dbReference type="RefSeq" id="WP_307122380.1">
    <property type="nucleotide sequence ID" value="NZ_JAUSTM010000020.1"/>
</dbReference>
<feature type="transmembrane region" description="Helical" evidence="5">
    <location>
        <begin position="232"/>
        <end position="249"/>
    </location>
</feature>
<comment type="caution">
    <text evidence="5">Lacks conserved residue(s) required for the propagation of feature annotation.</text>
</comment>
<evidence type="ECO:0000256" key="1">
    <source>
        <dbReference type="ARBA" id="ARBA00004141"/>
    </source>
</evidence>
<keyword evidence="4 5" id="KW-0472">Membrane</keyword>
<comment type="similarity">
    <text evidence="5">Belongs to the ABC-2 integral membrane protein family.</text>
</comment>
<comment type="caution">
    <text evidence="7">The sequence shown here is derived from an EMBL/GenBank/DDBJ whole genome shotgun (WGS) entry which is preliminary data.</text>
</comment>
<keyword evidence="3 5" id="KW-1133">Transmembrane helix</keyword>
<evidence type="ECO:0000256" key="4">
    <source>
        <dbReference type="ARBA" id="ARBA00023136"/>
    </source>
</evidence>
<feature type="domain" description="ABC transmembrane type-2" evidence="6">
    <location>
        <begin position="25"/>
        <end position="249"/>
    </location>
</feature>
<comment type="subcellular location">
    <subcellularLocation>
        <location evidence="5">Cell membrane</location>
        <topology evidence="5">Multi-pass membrane protein</topology>
    </subcellularLocation>
    <subcellularLocation>
        <location evidence="1">Membrane</location>
        <topology evidence="1">Multi-pass membrane protein</topology>
    </subcellularLocation>
</comment>
<dbReference type="Pfam" id="PF01061">
    <property type="entry name" value="ABC2_membrane"/>
    <property type="match status" value="1"/>
</dbReference>
<reference evidence="7 8" key="1">
    <citation type="submission" date="2023-07" db="EMBL/GenBank/DDBJ databases">
        <title>Genomic Encyclopedia of Type Strains, Phase IV (KMG-IV): sequencing the most valuable type-strain genomes for metagenomic binning, comparative biology and taxonomic classification.</title>
        <authorList>
            <person name="Goeker M."/>
        </authorList>
    </citation>
    <scope>NUCLEOTIDE SEQUENCE [LARGE SCALE GENOMIC DNA]</scope>
    <source>
        <strain evidence="7 8">DSM 105143</strain>
    </source>
</reference>
<dbReference type="PANTHER" id="PTHR43229">
    <property type="entry name" value="NODULATION PROTEIN J"/>
    <property type="match status" value="1"/>
</dbReference>
<evidence type="ECO:0000313" key="7">
    <source>
        <dbReference type="EMBL" id="MDQ0223229.1"/>
    </source>
</evidence>
<dbReference type="InterPro" id="IPR051784">
    <property type="entry name" value="Nod_factor_ABC_transporter"/>
</dbReference>
<gene>
    <name evidence="7" type="ORF">J2S23_001804</name>
</gene>
<organism evidence="7 8">
    <name type="scientific">Streptococcus moroccensis</name>
    <dbReference type="NCBI Taxonomy" id="1451356"/>
    <lineage>
        <taxon>Bacteria</taxon>
        <taxon>Bacillati</taxon>
        <taxon>Bacillota</taxon>
        <taxon>Bacilli</taxon>
        <taxon>Lactobacillales</taxon>
        <taxon>Streptococcaceae</taxon>
        <taxon>Streptococcus</taxon>
    </lineage>
</organism>
<sequence>MEKIARFLRRILISYKQNAITSDWKAYLLFDLIPPVSQTLFFSLVAHYIYGPVQLKKWMIGNAILMASFTALFGVGTQLVTEKYHGTLSLVMASKTRLHEVLLSSTISAMAFSLISVSLGLSLVSLLLGISWTLELILAFAVILLVAVFVAMSFGYVFSCLILVTSETNMILNVTSRILLIFTGANFPIERLPIGLQGISRFLPLTRTIQVAQAVIEGDVLSAHYQLLGEEVLVGIVFILLGAFLMTVMERQARKTGRMEFV</sequence>
<feature type="transmembrane region" description="Helical" evidence="5">
    <location>
        <begin position="101"/>
        <end position="130"/>
    </location>
</feature>
<evidence type="ECO:0000259" key="6">
    <source>
        <dbReference type="PROSITE" id="PS51012"/>
    </source>
</evidence>
<name>A0ABT9YTB0_9STRE</name>
<keyword evidence="2 5" id="KW-0812">Transmembrane</keyword>
<evidence type="ECO:0000256" key="2">
    <source>
        <dbReference type="ARBA" id="ARBA00022692"/>
    </source>
</evidence>
<keyword evidence="5" id="KW-1003">Cell membrane</keyword>
<evidence type="ECO:0000313" key="8">
    <source>
        <dbReference type="Proteomes" id="UP001223079"/>
    </source>
</evidence>
<dbReference type="InterPro" id="IPR013525">
    <property type="entry name" value="ABC2_TM"/>
</dbReference>
<proteinExistence type="inferred from homology"/>
<dbReference type="PANTHER" id="PTHR43229:SF6">
    <property type="entry name" value="ABC-TYPE MULTIDRUG TRANSPORT SYSTEM, PERMEASE COMPONENT"/>
    <property type="match status" value="1"/>
</dbReference>
<feature type="transmembrane region" description="Helical" evidence="5">
    <location>
        <begin position="136"/>
        <end position="164"/>
    </location>
</feature>
<dbReference type="InterPro" id="IPR047817">
    <property type="entry name" value="ABC2_TM_bact-type"/>
</dbReference>
<evidence type="ECO:0000256" key="5">
    <source>
        <dbReference type="RuleBase" id="RU361157"/>
    </source>
</evidence>